<reference evidence="7" key="1">
    <citation type="submission" date="2022-10" db="EMBL/GenBank/DDBJ databases">
        <title>Determination and structural analysis of whole genome sequence of Sarocladium strictum F4-1.</title>
        <authorList>
            <person name="Hu L."/>
            <person name="Jiang Y."/>
        </authorList>
    </citation>
    <scope>NUCLEOTIDE SEQUENCE</scope>
    <source>
        <strain evidence="7">F4-1</strain>
    </source>
</reference>
<dbReference type="PROSITE" id="PS50075">
    <property type="entry name" value="CARRIER"/>
    <property type="match status" value="2"/>
</dbReference>
<dbReference type="Gene3D" id="3.40.50.12780">
    <property type="entry name" value="N-terminal domain of ligase-like"/>
    <property type="match status" value="1"/>
</dbReference>
<dbReference type="Proteomes" id="UP001175261">
    <property type="component" value="Unassembled WGS sequence"/>
</dbReference>
<dbReference type="InterPro" id="IPR009081">
    <property type="entry name" value="PP-bd_ACP"/>
</dbReference>
<dbReference type="PANTHER" id="PTHR45527">
    <property type="entry name" value="NONRIBOSOMAL PEPTIDE SYNTHETASE"/>
    <property type="match status" value="1"/>
</dbReference>
<evidence type="ECO:0000313" key="8">
    <source>
        <dbReference type="Proteomes" id="UP001175261"/>
    </source>
</evidence>
<comment type="similarity">
    <text evidence="4">Belongs to the NRP synthetase family.</text>
</comment>
<dbReference type="PROSITE" id="PS00455">
    <property type="entry name" value="AMP_BINDING"/>
    <property type="match status" value="1"/>
</dbReference>
<dbReference type="Pfam" id="PF00668">
    <property type="entry name" value="Condensation"/>
    <property type="match status" value="2"/>
</dbReference>
<dbReference type="GO" id="GO:0043041">
    <property type="term" value="P:amino acid activation for nonribosomal peptide biosynthetic process"/>
    <property type="evidence" value="ECO:0007669"/>
    <property type="project" value="TreeGrafter"/>
</dbReference>
<evidence type="ECO:0000256" key="4">
    <source>
        <dbReference type="ARBA" id="ARBA00029454"/>
    </source>
</evidence>
<evidence type="ECO:0000259" key="6">
    <source>
        <dbReference type="PROSITE" id="PS50075"/>
    </source>
</evidence>
<dbReference type="FunFam" id="1.10.1200.10:FF:000005">
    <property type="entry name" value="Nonribosomal peptide synthetase 1"/>
    <property type="match status" value="2"/>
</dbReference>
<dbReference type="FunFam" id="3.30.300.30:FF:000015">
    <property type="entry name" value="Nonribosomal peptide synthase SidD"/>
    <property type="match status" value="1"/>
</dbReference>
<evidence type="ECO:0000313" key="7">
    <source>
        <dbReference type="EMBL" id="KAK0386957.1"/>
    </source>
</evidence>
<gene>
    <name evidence="7" type="ORF">NLU13_5270</name>
</gene>
<dbReference type="GO" id="GO:0005737">
    <property type="term" value="C:cytoplasm"/>
    <property type="evidence" value="ECO:0007669"/>
    <property type="project" value="TreeGrafter"/>
</dbReference>
<dbReference type="Gene3D" id="1.10.1200.10">
    <property type="entry name" value="ACP-like"/>
    <property type="match status" value="2"/>
</dbReference>
<dbReference type="InterPro" id="IPR010071">
    <property type="entry name" value="AA_adenyl_dom"/>
</dbReference>
<sequence>MRNVEGSAGGRLATLETQNHEDTKAPKTPEASSGSQSPLPSNTQDLDTIWSWNASVPETISRCMQDLFSEQAKSSPDHLAVQSHDGSLTYRQLDALSDTLALHLVEQGVEVGTRIPLCFEKSMWAVVALLGAMKSGATVSLTDPSQPEARLKTIVEQTEARIILTSTSQAVLGERIANGCTVIPISQTFFDQTSPKSSPDSLPIVPPSSPMYIIFTSGSTGKPKGVVLSHESYTSGAIPRAKAVGYKASSRVFDFPSYAFDVTYDCMLCTLAVGGTICVPSEEARMNDLSGAIRNSKANMVHMTPSVARVLEDDIIPSLDVLGLGGEAVGARDAAIWGQHTSLIIAYGPSECTVGCTINNTVYESTGIGRGVGGVTWIVDPDDHNRLAPLGGVGELLIEGPVVGVGYLGEPEKTAEVFIENPTWLVQGHGAVPGRQGRLYKTGDLVKYEDKTANGSIEFVGRKDQQVKLRGQRVELAEVEHHVRSCLPAGVKVAAEVVKPERGSPTLVAFLAEPNAAQQVSDLEATEPSPELAEALAKVESAMAEKVPRYMVPASFITLTTMPSLVSGKTDRKRLREFGASIISGSSQNKSSEGETEQPKTENEKKLQRAWAKVLGSETQIFRGSNFFSLGGDSLRAMKLMAASREEGLSLTVADVFSNPVLREMAGKAAAYIHESESEVAPYSLLEPGWDASLARHEVASLCGIDTSSVEDIYPCTPLQEALMALSAKVKEAYVAQRVVDLDSHETAERLIRAFSQAAKESPILRTRIVQAPGRGLVQVVVDEELECYRGDDMASYLPSDRNNSMTLGKPLVRYAIIEDRTQAKVSFVLTMHHALYDGWSMPLVVERVNKAYHSNTLSRPADFRHFIRYLSSLDRSASADYWRESLQGAFANQFPRRPKLGYQAKADSLLEEYISVPSTLPANTTVATLIRAGWALVAAQYLGCHDVVFGETLTGRNAPVVGAEEIEGPMITTVPFRVQIDQEGSVTEYLQAVQAQTVAQIPHEHYGLQHIRRLSPDALEACELGAGLVLHPSSEEEEKKDATESSPADLLVPAGDAEAAQEALKFNTYALMLVCSIDPKGFLVMASFDSHTVEVPLMSRILKQLSHVVQNLCTQGTNKVKEIEHQLEEDLGSLRAVYDKGTTSNLPDLPAFEAAYIIDEHDAGVVLPLGVPGKLIIRSSGALDLREVEASSFSKLPEGSIPPGRFYDTGKLAVISLAGELNVLDAPVATPSAAPRPKKRIESSFTPRQSTLRALWGRVLQVPENEIALDDSFFTLGGDSIFAMKLVSEARAQGILLSVMQIFENKSLQAMADAMTEESEMAVVQELDVSPFGLLDIEDREDWVNNIVKPQLADSAWTINDIYPARPLQAIAVKGTVQIPRFSARYELMKFKTDMPTAALRRACEELVARNEILRTVFVEHNKKTYGVVLEHLETQFVEYDVDGDLNGFCHKLCRLDVETRMPLGSSFVKWFFIRGNGESCLIFRISHAQYDEMCLPILLQQLSALYENRPVPESVPFSKFVAHTVKETIPASVPYWQDLLSGASMTTLVPDIPITKRNHFAIEQTVDLNGWSSETTLASLPTAAWALTLARRLATRDVFFGEVVSGRKTSFPDAPSVTGPCWQYLPFRLVLSQDWTGHDLLAAVQSQHVSSAAYEGMALSEMAELCDLPNLKNTDWFGSVVHQAVKPVTSLGVQDAGGETETVYVHEEPLRGWNVQAFFGESEMTIEVIAVESWKDYAKELLDDITATARELVAKPDAKLF</sequence>
<dbReference type="Gene3D" id="3.30.559.30">
    <property type="entry name" value="Nonribosomal peptide synthetase, condensation domain"/>
    <property type="match status" value="2"/>
</dbReference>
<dbReference type="Pfam" id="PF00501">
    <property type="entry name" value="AMP-binding"/>
    <property type="match status" value="1"/>
</dbReference>
<dbReference type="CDD" id="cd19545">
    <property type="entry name" value="FUM14_C_NRPS-like"/>
    <property type="match status" value="1"/>
</dbReference>
<dbReference type="InterPro" id="IPR045851">
    <property type="entry name" value="AMP-bd_C_sf"/>
</dbReference>
<dbReference type="InterPro" id="IPR001242">
    <property type="entry name" value="Condensation_dom"/>
</dbReference>
<dbReference type="FunFam" id="3.40.50.12780:FF:000014">
    <property type="entry name" value="Nonribosomal peptide synthetase 1"/>
    <property type="match status" value="1"/>
</dbReference>
<keyword evidence="8" id="KW-1185">Reference proteome</keyword>
<dbReference type="EMBL" id="JAPDFR010000004">
    <property type="protein sequence ID" value="KAK0386957.1"/>
    <property type="molecule type" value="Genomic_DNA"/>
</dbReference>
<dbReference type="SUPFAM" id="SSF47336">
    <property type="entry name" value="ACP-like"/>
    <property type="match status" value="2"/>
</dbReference>
<keyword evidence="2" id="KW-0597">Phosphoprotein</keyword>
<proteinExistence type="inferred from homology"/>
<dbReference type="Pfam" id="PF00550">
    <property type="entry name" value="PP-binding"/>
    <property type="match status" value="2"/>
</dbReference>
<evidence type="ECO:0000256" key="1">
    <source>
        <dbReference type="ARBA" id="ARBA00022450"/>
    </source>
</evidence>
<dbReference type="CDD" id="cd05918">
    <property type="entry name" value="A_NRPS_SidN3_like"/>
    <property type="match status" value="1"/>
</dbReference>
<dbReference type="SUPFAM" id="SSF56801">
    <property type="entry name" value="Acetyl-CoA synthetase-like"/>
    <property type="match status" value="1"/>
</dbReference>
<feature type="compositionally biased region" description="Polar residues" evidence="5">
    <location>
        <begin position="30"/>
        <end position="44"/>
    </location>
</feature>
<organism evidence="7 8">
    <name type="scientific">Sarocladium strictum</name>
    <name type="common">Black bundle disease fungus</name>
    <name type="synonym">Acremonium strictum</name>
    <dbReference type="NCBI Taxonomy" id="5046"/>
    <lineage>
        <taxon>Eukaryota</taxon>
        <taxon>Fungi</taxon>
        <taxon>Dikarya</taxon>
        <taxon>Ascomycota</taxon>
        <taxon>Pezizomycotina</taxon>
        <taxon>Sordariomycetes</taxon>
        <taxon>Hypocreomycetidae</taxon>
        <taxon>Hypocreales</taxon>
        <taxon>Sarocladiaceae</taxon>
        <taxon>Sarocladium</taxon>
    </lineage>
</organism>
<dbReference type="InterPro" id="IPR020845">
    <property type="entry name" value="AMP-binding_CS"/>
</dbReference>
<dbReference type="GO" id="GO:0016874">
    <property type="term" value="F:ligase activity"/>
    <property type="evidence" value="ECO:0007669"/>
    <property type="project" value="UniProtKB-KW"/>
</dbReference>
<feature type="domain" description="Carrier" evidence="6">
    <location>
        <begin position="1244"/>
        <end position="1320"/>
    </location>
</feature>
<dbReference type="SMART" id="SM00823">
    <property type="entry name" value="PKS_PP"/>
    <property type="match status" value="2"/>
</dbReference>
<dbReference type="Gene3D" id="3.30.559.10">
    <property type="entry name" value="Chloramphenicol acetyltransferase-like domain"/>
    <property type="match status" value="2"/>
</dbReference>
<dbReference type="InterPro" id="IPR036736">
    <property type="entry name" value="ACP-like_sf"/>
</dbReference>
<dbReference type="InterPro" id="IPR000873">
    <property type="entry name" value="AMP-dep_synth/lig_dom"/>
</dbReference>
<comment type="caution">
    <text evidence="7">The sequence shown here is derived from an EMBL/GenBank/DDBJ whole genome shotgun (WGS) entry which is preliminary data.</text>
</comment>
<dbReference type="InterPro" id="IPR042099">
    <property type="entry name" value="ANL_N_sf"/>
</dbReference>
<dbReference type="FunFam" id="3.30.559.30:FF:000003">
    <property type="entry name" value="Nonribosomal peptide synthase SidD"/>
    <property type="match status" value="1"/>
</dbReference>
<dbReference type="SUPFAM" id="SSF52777">
    <property type="entry name" value="CoA-dependent acyltransferases"/>
    <property type="match status" value="4"/>
</dbReference>
<evidence type="ECO:0000256" key="3">
    <source>
        <dbReference type="ARBA" id="ARBA00022598"/>
    </source>
</evidence>
<dbReference type="GO" id="GO:0044550">
    <property type="term" value="P:secondary metabolite biosynthetic process"/>
    <property type="evidence" value="ECO:0007669"/>
    <property type="project" value="TreeGrafter"/>
</dbReference>
<dbReference type="GO" id="GO:0031177">
    <property type="term" value="F:phosphopantetheine binding"/>
    <property type="evidence" value="ECO:0007669"/>
    <property type="project" value="InterPro"/>
</dbReference>
<feature type="region of interest" description="Disordered" evidence="5">
    <location>
        <begin position="1"/>
        <end position="44"/>
    </location>
</feature>
<feature type="compositionally biased region" description="Basic and acidic residues" evidence="5">
    <location>
        <begin position="18"/>
        <end position="27"/>
    </location>
</feature>
<dbReference type="Gene3D" id="3.30.300.30">
    <property type="match status" value="1"/>
</dbReference>
<feature type="region of interest" description="Disordered" evidence="5">
    <location>
        <begin position="584"/>
        <end position="605"/>
    </location>
</feature>
<dbReference type="InterPro" id="IPR023213">
    <property type="entry name" value="CAT-like_dom_sf"/>
</dbReference>
<dbReference type="NCBIfam" id="TIGR01733">
    <property type="entry name" value="AA-adenyl-dom"/>
    <property type="match status" value="1"/>
</dbReference>
<evidence type="ECO:0000256" key="2">
    <source>
        <dbReference type="ARBA" id="ARBA00022553"/>
    </source>
</evidence>
<protein>
    <recommendedName>
        <fullName evidence="6">Carrier domain-containing protein</fullName>
    </recommendedName>
</protein>
<keyword evidence="1" id="KW-0596">Phosphopantetheine</keyword>
<dbReference type="PANTHER" id="PTHR45527:SF3">
    <property type="entry name" value="SIDEROPHORE SYNTHETASE (EUROFUNG)"/>
    <property type="match status" value="1"/>
</dbReference>
<accession>A0AA39L7H2</accession>
<feature type="domain" description="Carrier" evidence="6">
    <location>
        <begin position="598"/>
        <end position="673"/>
    </location>
</feature>
<name>A0AA39L7H2_SARSR</name>
<keyword evidence="3" id="KW-0436">Ligase</keyword>
<evidence type="ECO:0000256" key="5">
    <source>
        <dbReference type="SAM" id="MobiDB-lite"/>
    </source>
</evidence>
<dbReference type="InterPro" id="IPR020806">
    <property type="entry name" value="PKS_PP-bd"/>
</dbReference>